<feature type="region of interest" description="Disordered" evidence="1">
    <location>
        <begin position="1"/>
        <end position="37"/>
    </location>
</feature>
<evidence type="ECO:0000313" key="2">
    <source>
        <dbReference type="EMBL" id="GEP56519.1"/>
    </source>
</evidence>
<dbReference type="AlphaFoldDB" id="A0A512NC47"/>
<gene>
    <name evidence="2" type="ORF">RSO01_36850</name>
</gene>
<comment type="caution">
    <text evidence="2">The sequence shown here is derived from an EMBL/GenBank/DDBJ whole genome shotgun (WGS) entry which is preliminary data.</text>
</comment>
<reference evidence="2 3" key="1">
    <citation type="submission" date="2019-07" db="EMBL/GenBank/DDBJ databases">
        <title>Whole genome shotgun sequence of Reyranella soli NBRC 108950.</title>
        <authorList>
            <person name="Hosoyama A."/>
            <person name="Uohara A."/>
            <person name="Ohji S."/>
            <person name="Ichikawa N."/>
        </authorList>
    </citation>
    <scope>NUCLEOTIDE SEQUENCE [LARGE SCALE GENOMIC DNA]</scope>
    <source>
        <strain evidence="2 3">NBRC 108950</strain>
    </source>
</reference>
<feature type="region of interest" description="Disordered" evidence="1">
    <location>
        <begin position="65"/>
        <end position="90"/>
    </location>
</feature>
<organism evidence="2 3">
    <name type="scientific">Reyranella soli</name>
    <dbReference type="NCBI Taxonomy" id="1230389"/>
    <lineage>
        <taxon>Bacteria</taxon>
        <taxon>Pseudomonadati</taxon>
        <taxon>Pseudomonadota</taxon>
        <taxon>Alphaproteobacteria</taxon>
        <taxon>Hyphomicrobiales</taxon>
        <taxon>Reyranellaceae</taxon>
        <taxon>Reyranella</taxon>
    </lineage>
</organism>
<keyword evidence="3" id="KW-1185">Reference proteome</keyword>
<dbReference type="OrthoDB" id="7366948at2"/>
<dbReference type="RefSeq" id="WP_147150601.1">
    <property type="nucleotide sequence ID" value="NZ_BKAJ01000066.1"/>
</dbReference>
<evidence type="ECO:0008006" key="4">
    <source>
        <dbReference type="Google" id="ProtNLM"/>
    </source>
</evidence>
<feature type="compositionally biased region" description="Basic and acidic residues" evidence="1">
    <location>
        <begin position="66"/>
        <end position="77"/>
    </location>
</feature>
<proteinExistence type="predicted"/>
<dbReference type="Proteomes" id="UP000321058">
    <property type="component" value="Unassembled WGS sequence"/>
</dbReference>
<sequence>MASDDNRRRPPAPASKAGPKAADGKTARPAKASAERPFDMWLQKQLHAMYDEIASEPLPNDLLSLIDHDAANADDGKGGPGSKTPGGKKA</sequence>
<name>A0A512NC47_9HYPH</name>
<protein>
    <recommendedName>
        <fullName evidence="4">Anti-sigma factor NepR domain-containing protein</fullName>
    </recommendedName>
</protein>
<accession>A0A512NC47</accession>
<evidence type="ECO:0000313" key="3">
    <source>
        <dbReference type="Proteomes" id="UP000321058"/>
    </source>
</evidence>
<dbReference type="EMBL" id="BKAJ01000066">
    <property type="protein sequence ID" value="GEP56519.1"/>
    <property type="molecule type" value="Genomic_DNA"/>
</dbReference>
<evidence type="ECO:0000256" key="1">
    <source>
        <dbReference type="SAM" id="MobiDB-lite"/>
    </source>
</evidence>